<dbReference type="GO" id="GO:0008270">
    <property type="term" value="F:zinc ion binding"/>
    <property type="evidence" value="ECO:0007669"/>
    <property type="project" value="UniProtKB-KW"/>
</dbReference>
<keyword evidence="2" id="KW-0808">Transferase</keyword>
<dbReference type="InterPro" id="IPR021109">
    <property type="entry name" value="Peptidase_aspartic_dom_sf"/>
</dbReference>
<feature type="region of interest" description="Disordered" evidence="7">
    <location>
        <begin position="830"/>
        <end position="859"/>
    </location>
</feature>
<dbReference type="SUPFAM" id="SSF57756">
    <property type="entry name" value="Retrovirus zinc finger-like domains"/>
    <property type="match status" value="1"/>
</dbReference>
<evidence type="ECO:0000256" key="7">
    <source>
        <dbReference type="SAM" id="MobiDB-lite"/>
    </source>
</evidence>
<evidence type="ECO:0000313" key="11">
    <source>
        <dbReference type="Proteomes" id="UP001159042"/>
    </source>
</evidence>
<feature type="compositionally biased region" description="Basic residues" evidence="7">
    <location>
        <begin position="848"/>
        <end position="859"/>
    </location>
</feature>
<dbReference type="Gene3D" id="3.30.420.10">
    <property type="entry name" value="Ribonuclease H-like superfamily/Ribonuclease H"/>
    <property type="match status" value="1"/>
</dbReference>
<dbReference type="Pfam" id="PF13650">
    <property type="entry name" value="Asp_protease_2"/>
    <property type="match status" value="1"/>
</dbReference>
<dbReference type="EMBL" id="JANEYG010000489">
    <property type="protein sequence ID" value="KAJ8909584.1"/>
    <property type="molecule type" value="Genomic_DNA"/>
</dbReference>
<evidence type="ECO:0000256" key="4">
    <source>
        <dbReference type="ARBA" id="ARBA00022722"/>
    </source>
</evidence>
<feature type="compositionally biased region" description="Basic and acidic residues" evidence="7">
    <location>
        <begin position="830"/>
        <end position="847"/>
    </location>
</feature>
<evidence type="ECO:0000256" key="3">
    <source>
        <dbReference type="ARBA" id="ARBA00022695"/>
    </source>
</evidence>
<keyword evidence="4" id="KW-0540">Nuclease</keyword>
<dbReference type="GO" id="GO:0003964">
    <property type="term" value="F:RNA-directed DNA polymerase activity"/>
    <property type="evidence" value="ECO:0007669"/>
    <property type="project" value="UniProtKB-EC"/>
</dbReference>
<dbReference type="SUPFAM" id="SSF53098">
    <property type="entry name" value="Ribonuclease H-like"/>
    <property type="match status" value="1"/>
</dbReference>
<dbReference type="GO" id="GO:0004519">
    <property type="term" value="F:endonuclease activity"/>
    <property type="evidence" value="ECO:0007669"/>
    <property type="project" value="UniProtKB-KW"/>
</dbReference>
<dbReference type="AlphaFoldDB" id="A0AAV8V629"/>
<dbReference type="GO" id="GO:0015074">
    <property type="term" value="P:DNA integration"/>
    <property type="evidence" value="ECO:0007669"/>
    <property type="project" value="InterPro"/>
</dbReference>
<dbReference type="Proteomes" id="UP001159042">
    <property type="component" value="Unassembled WGS sequence"/>
</dbReference>
<dbReference type="FunFam" id="3.30.420.10:FF:000032">
    <property type="entry name" value="Retrovirus-related Pol polyprotein from transposon 297-like Protein"/>
    <property type="match status" value="1"/>
</dbReference>
<dbReference type="Gene3D" id="4.10.60.10">
    <property type="entry name" value="Zinc finger, CCHC-type"/>
    <property type="match status" value="2"/>
</dbReference>
<dbReference type="InterPro" id="IPR050951">
    <property type="entry name" value="Retrovirus_Pol_polyprotein"/>
</dbReference>
<feature type="domain" description="CCHC-type" evidence="8">
    <location>
        <begin position="315"/>
        <end position="328"/>
    </location>
</feature>
<dbReference type="SMART" id="SM00343">
    <property type="entry name" value="ZnF_C2HC"/>
    <property type="match status" value="4"/>
</dbReference>
<dbReference type="SUPFAM" id="SSF50630">
    <property type="entry name" value="Acid proteases"/>
    <property type="match status" value="1"/>
</dbReference>
<feature type="domain" description="Integrase catalytic" evidence="9">
    <location>
        <begin position="660"/>
        <end position="817"/>
    </location>
</feature>
<dbReference type="PROSITE" id="PS50158">
    <property type="entry name" value="ZF_CCHC"/>
    <property type="match status" value="2"/>
</dbReference>
<gene>
    <name evidence="10" type="ORF">NQ315_002726</name>
</gene>
<evidence type="ECO:0000313" key="10">
    <source>
        <dbReference type="EMBL" id="KAJ8909584.1"/>
    </source>
</evidence>
<dbReference type="PANTHER" id="PTHR37984:SF5">
    <property type="entry name" value="PROTEIN NYNRIN-LIKE"/>
    <property type="match status" value="1"/>
</dbReference>
<accession>A0AAV8V629</accession>
<keyword evidence="6" id="KW-0479">Metal-binding</keyword>
<protein>
    <recommendedName>
        <fullName evidence="1">RNA-directed DNA polymerase</fullName>
        <ecNumber evidence="1">2.7.7.49</ecNumber>
    </recommendedName>
</protein>
<dbReference type="Pfam" id="PF17921">
    <property type="entry name" value="Integrase_H2C2"/>
    <property type="match status" value="1"/>
</dbReference>
<organism evidence="10 11">
    <name type="scientific">Exocentrus adspersus</name>
    <dbReference type="NCBI Taxonomy" id="1586481"/>
    <lineage>
        <taxon>Eukaryota</taxon>
        <taxon>Metazoa</taxon>
        <taxon>Ecdysozoa</taxon>
        <taxon>Arthropoda</taxon>
        <taxon>Hexapoda</taxon>
        <taxon>Insecta</taxon>
        <taxon>Pterygota</taxon>
        <taxon>Neoptera</taxon>
        <taxon>Endopterygota</taxon>
        <taxon>Coleoptera</taxon>
        <taxon>Polyphaga</taxon>
        <taxon>Cucujiformia</taxon>
        <taxon>Chrysomeloidea</taxon>
        <taxon>Cerambycidae</taxon>
        <taxon>Lamiinae</taxon>
        <taxon>Acanthocinini</taxon>
        <taxon>Exocentrus</taxon>
    </lineage>
</organism>
<dbReference type="InterPro" id="IPR036875">
    <property type="entry name" value="Znf_CCHC_sf"/>
</dbReference>
<dbReference type="Pfam" id="PF00665">
    <property type="entry name" value="rve"/>
    <property type="match status" value="1"/>
</dbReference>
<sequence length="958" mass="108356">MDDSSDSDHDPQVGRYVVPQKKKRRLDETISISEMNRLVAEKVSEILKTNPSLPKSNNNSEKYKEKAELLPLFDPENSCVTALNWLHKIEQIAGLAKVWYNGLDNYDITWDEWKLALIRAFPSHTDFVDLLKQMLGRHKQQDESMMHYFYSKNMLVGRCGLTDTKAVSCIIDGLPADLQANAKAGNYQTPDDLFYNFLSKQDKGKNPLESKSRNDYARNQYQGTSGQFRCHICKKLGHKARHCQQSGQFRGNNGNTKPRTSAIRCSLCGKSGHVEHHCWTMTKPTCNQCGKIGHKAQECWTRPSTSTTATPTTGCTKCGKPGHVADRCWSNNGRAKLKDVKMLQRQVSNSVYNIIVKIDGHNFNGYIDTGSQINVANISVARRLNLKLKHTDIVIRGFGNSVIMPEGCAQVEVNIGDISIVTLILFVATEMNSYDVIVGQPVINSSGVVFTVSGGKVELKPIENNIPKQIVTEKVPIQVFEHTHIPGLSTKRVIISLDSFDDIIFVSAQLHTGLQKYSVPSGVINGPVQTINVVNWGTKPICLSKGDDEEMRLIRDKLAEATDREICNTYVIKENRLYRKTLNKELKLIVPRSARFNLLKKYHDEIGHVGLKRCDAIIKEKFWFKGMTRFIKKYVNSCLDCQYKRGQYGRTKGYLFPIDKPSEPLHTWHVDHLGPFSKSHRGNSYILMIVDSFAKFVLARPTKTTNSSEVIEHLGDLFSMFGTPKRIITDRGKAFTSKRFKSFTLEFQVKHILNAIACPRANGQVERYNRTILNGLNTSVEKESDWQKALPSVLWGMNNTINSSTGYTPHLLMFGYERNRHADLGYNEREDPTEVKQKAKENMDKQAKRMKKRFDSKRKASPQYEKGDLVLWSGAVKYNKDVSRKVGNYKFGGPYRISKVLGNDRYIIVSVEGLKGYKRFSATVAVDSLRKWIGGVTETSESDSDVNSTDELIELLEG</sequence>
<dbReference type="FunFam" id="1.10.340.70:FF:000001">
    <property type="entry name" value="Retrovirus-related Pol polyprotein from transposon gypsy-like Protein"/>
    <property type="match status" value="1"/>
</dbReference>
<dbReference type="Gene3D" id="1.10.340.70">
    <property type="match status" value="1"/>
</dbReference>
<dbReference type="InterPro" id="IPR012337">
    <property type="entry name" value="RNaseH-like_sf"/>
</dbReference>
<dbReference type="CDD" id="cd00303">
    <property type="entry name" value="retropepsin_like"/>
    <property type="match status" value="1"/>
</dbReference>
<keyword evidence="3" id="KW-0548">Nucleotidyltransferase</keyword>
<evidence type="ECO:0000259" key="8">
    <source>
        <dbReference type="PROSITE" id="PS50158"/>
    </source>
</evidence>
<evidence type="ECO:0000256" key="6">
    <source>
        <dbReference type="PROSITE-ProRule" id="PRU00047"/>
    </source>
</evidence>
<evidence type="ECO:0000256" key="1">
    <source>
        <dbReference type="ARBA" id="ARBA00012493"/>
    </source>
</evidence>
<keyword evidence="11" id="KW-1185">Reference proteome</keyword>
<reference evidence="10 11" key="1">
    <citation type="journal article" date="2023" name="Insect Mol. Biol.">
        <title>Genome sequencing provides insights into the evolution of gene families encoding plant cell wall-degrading enzymes in longhorned beetles.</title>
        <authorList>
            <person name="Shin N.R."/>
            <person name="Okamura Y."/>
            <person name="Kirsch R."/>
            <person name="Pauchet Y."/>
        </authorList>
    </citation>
    <scope>NUCLEOTIDE SEQUENCE [LARGE SCALE GENOMIC DNA]</scope>
    <source>
        <strain evidence="10">EAD_L_NR</strain>
    </source>
</reference>
<evidence type="ECO:0000256" key="5">
    <source>
        <dbReference type="ARBA" id="ARBA00022759"/>
    </source>
</evidence>
<dbReference type="PROSITE" id="PS50994">
    <property type="entry name" value="INTEGRASE"/>
    <property type="match status" value="1"/>
</dbReference>
<dbReference type="EC" id="2.7.7.49" evidence="1"/>
<evidence type="ECO:0000259" key="9">
    <source>
        <dbReference type="PROSITE" id="PS50994"/>
    </source>
</evidence>
<dbReference type="PANTHER" id="PTHR37984">
    <property type="entry name" value="PROTEIN CBG26694"/>
    <property type="match status" value="1"/>
</dbReference>
<keyword evidence="6" id="KW-0863">Zinc-finger</keyword>
<dbReference type="GO" id="GO:0003676">
    <property type="term" value="F:nucleic acid binding"/>
    <property type="evidence" value="ECO:0007669"/>
    <property type="project" value="InterPro"/>
</dbReference>
<dbReference type="InterPro" id="IPR041588">
    <property type="entry name" value="Integrase_H2C2"/>
</dbReference>
<keyword evidence="6" id="KW-0862">Zinc</keyword>
<keyword evidence="5" id="KW-0378">Hydrolase</keyword>
<feature type="domain" description="CCHC-type" evidence="8">
    <location>
        <begin position="286"/>
        <end position="299"/>
    </location>
</feature>
<dbReference type="Gene3D" id="2.40.70.10">
    <property type="entry name" value="Acid Proteases"/>
    <property type="match status" value="1"/>
</dbReference>
<name>A0AAV8V629_9CUCU</name>
<comment type="caution">
    <text evidence="10">The sequence shown here is derived from an EMBL/GenBank/DDBJ whole genome shotgun (WGS) entry which is preliminary data.</text>
</comment>
<evidence type="ECO:0000256" key="2">
    <source>
        <dbReference type="ARBA" id="ARBA00022679"/>
    </source>
</evidence>
<proteinExistence type="predicted"/>
<dbReference type="InterPro" id="IPR001878">
    <property type="entry name" value="Znf_CCHC"/>
</dbReference>
<keyword evidence="5" id="KW-0255">Endonuclease</keyword>
<dbReference type="InterPro" id="IPR001584">
    <property type="entry name" value="Integrase_cat-core"/>
</dbReference>
<dbReference type="InterPro" id="IPR036397">
    <property type="entry name" value="RNaseH_sf"/>
</dbReference>